<dbReference type="PANTHER" id="PTHR46211:SF1">
    <property type="entry name" value="GLYCEROPHOSPHODIESTER PHOSPHODIESTERASE, CYTOPLASMIC"/>
    <property type="match status" value="1"/>
</dbReference>
<accession>A0A2W3Z1B0</accession>
<dbReference type="InterPro" id="IPR017946">
    <property type="entry name" value="PLC-like_Pdiesterase_TIM-brl"/>
</dbReference>
<proteinExistence type="predicted"/>
<organism evidence="2 3">
    <name type="scientific">Enterococcus plantarum</name>
    <dbReference type="NCBI Taxonomy" id="1077675"/>
    <lineage>
        <taxon>Bacteria</taxon>
        <taxon>Bacillati</taxon>
        <taxon>Bacillota</taxon>
        <taxon>Bacilli</taxon>
        <taxon>Lactobacillales</taxon>
        <taxon>Enterococcaceae</taxon>
        <taxon>Enterococcus</taxon>
    </lineage>
</organism>
<comment type="caution">
    <text evidence="2">The sequence shown here is derived from an EMBL/GenBank/DDBJ whole genome shotgun (WGS) entry which is preliminary data.</text>
</comment>
<feature type="domain" description="GP-PDE" evidence="1">
    <location>
        <begin position="147"/>
        <end position="398"/>
    </location>
</feature>
<reference evidence="2 3" key="1">
    <citation type="submission" date="2017-11" db="EMBL/GenBank/DDBJ databases">
        <title>Draft genome sequence of Enterococcus plantarum TRW2 strain isolated from lettuce.</title>
        <authorList>
            <person name="Kim E.B."/>
            <person name="Marco M.L."/>
            <person name="Williams T.R."/>
            <person name="You I.H."/>
        </authorList>
    </citation>
    <scope>NUCLEOTIDE SEQUENCE [LARGE SCALE GENOMIC DNA]</scope>
    <source>
        <strain evidence="2 3">TRW2</strain>
    </source>
</reference>
<dbReference type="PANTHER" id="PTHR46211">
    <property type="entry name" value="GLYCEROPHOSPHORYL DIESTER PHOSPHODIESTERASE"/>
    <property type="match status" value="1"/>
</dbReference>
<dbReference type="InterPro" id="IPR030395">
    <property type="entry name" value="GP_PDE_dom"/>
</dbReference>
<evidence type="ECO:0000259" key="1">
    <source>
        <dbReference type="PROSITE" id="PS51704"/>
    </source>
</evidence>
<dbReference type="Gene3D" id="3.20.20.190">
    <property type="entry name" value="Phosphatidylinositol (PI) phosphodiesterase"/>
    <property type="match status" value="1"/>
</dbReference>
<sequence>MKFKVPKQCNLDTCNCNWLIPVASLDKIGYPDYNHAYILPDDTIWTLSANGENFIQLNESTNGPNKPTEIKNIDGNLTIENNGTFEVILDVDIENIKKQIGLDNLKNDLDKKQDKLTAGDNITITSEGVISAESSVESEGVYQTGGQQWIAHRGNNTEYPENSLPAFKHCKRHWGIETDIQVTSDGYWVIMHDDTVDRTTNGTGAVKSMTLDQFRSLRIDTGANIGSLTDAEKIPPTFEEYLRICKAQSKVPVIEIKSGNYSNENYTKLYNTIRQFGYNEGDFVIASFSYDVLTKIREFYPNNELHLFTSSVNEKYIQQCKDLKKGNYSLVAASVKYNDINFTSEVIDEFRKSGIKIGTWTVPDIAFDTVSDRSVDYITTNSLSGNLKYQALNLQNGFTNNNDNGRIKESFVEELDGGLVHVSFNVSGGDTTQNKAIALLPEWAIPMYRQYSMCSVRTSDGAVNGTFDVNGRLVPGAATVGSIAVGLNWAKKTSWAAGDATYKI</sequence>
<dbReference type="RefSeq" id="WP_111248885.1">
    <property type="nucleotide sequence ID" value="NZ_PIEU01000124.1"/>
</dbReference>
<gene>
    <name evidence="2" type="ORF">CI088_15930</name>
</gene>
<dbReference type="Proteomes" id="UP000249828">
    <property type="component" value="Unassembled WGS sequence"/>
</dbReference>
<keyword evidence="3" id="KW-1185">Reference proteome</keyword>
<evidence type="ECO:0000313" key="3">
    <source>
        <dbReference type="Proteomes" id="UP000249828"/>
    </source>
</evidence>
<dbReference type="AlphaFoldDB" id="A0A2W3Z1B0"/>
<evidence type="ECO:0000313" key="2">
    <source>
        <dbReference type="EMBL" id="PZL70137.1"/>
    </source>
</evidence>
<protein>
    <submittedName>
        <fullName evidence="2">Glycerophosphodiester phosphodiesterase</fullName>
    </submittedName>
</protein>
<dbReference type="GO" id="GO:0008081">
    <property type="term" value="F:phosphoric diester hydrolase activity"/>
    <property type="evidence" value="ECO:0007669"/>
    <property type="project" value="InterPro"/>
</dbReference>
<name>A0A2W3Z1B0_9ENTE</name>
<dbReference type="SUPFAM" id="SSF51695">
    <property type="entry name" value="PLC-like phosphodiesterases"/>
    <property type="match status" value="1"/>
</dbReference>
<dbReference type="GO" id="GO:0006629">
    <property type="term" value="P:lipid metabolic process"/>
    <property type="evidence" value="ECO:0007669"/>
    <property type="project" value="InterPro"/>
</dbReference>
<dbReference type="EMBL" id="PIEU01000124">
    <property type="protein sequence ID" value="PZL70137.1"/>
    <property type="molecule type" value="Genomic_DNA"/>
</dbReference>
<dbReference type="Pfam" id="PF03009">
    <property type="entry name" value="GDPD"/>
    <property type="match status" value="1"/>
</dbReference>
<dbReference type="PROSITE" id="PS51704">
    <property type="entry name" value="GP_PDE"/>
    <property type="match status" value="1"/>
</dbReference>